<evidence type="ECO:0000256" key="2">
    <source>
        <dbReference type="ARBA" id="ARBA00022475"/>
    </source>
</evidence>
<feature type="transmembrane region" description="Helical" evidence="12">
    <location>
        <begin position="149"/>
        <end position="173"/>
    </location>
</feature>
<keyword evidence="6 12" id="KW-1133">Transmembrane helix</keyword>
<dbReference type="GO" id="GO:0005886">
    <property type="term" value="C:plasma membrane"/>
    <property type="evidence" value="ECO:0007669"/>
    <property type="project" value="UniProtKB-SubCell"/>
</dbReference>
<dbReference type="GO" id="GO:0008528">
    <property type="term" value="F:G protein-coupled peptide receptor activity"/>
    <property type="evidence" value="ECO:0007669"/>
    <property type="project" value="TreeGrafter"/>
</dbReference>
<feature type="transmembrane region" description="Helical" evidence="12">
    <location>
        <begin position="230"/>
        <end position="249"/>
    </location>
</feature>
<dbReference type="EMBL" id="JBBPFD010000006">
    <property type="protein sequence ID" value="KAK7922639.1"/>
    <property type="molecule type" value="Genomic_DNA"/>
</dbReference>
<dbReference type="GO" id="GO:0009755">
    <property type="term" value="P:hormone-mediated signaling pathway"/>
    <property type="evidence" value="ECO:0007669"/>
    <property type="project" value="TreeGrafter"/>
</dbReference>
<comment type="subcellular location">
    <subcellularLocation>
        <location evidence="1">Cell membrane</location>
        <topology evidence="1">Multi-pass membrane protein</topology>
    </subcellularLocation>
</comment>
<dbReference type="Pfam" id="PF00001">
    <property type="entry name" value="7tm_1"/>
    <property type="match status" value="1"/>
</dbReference>
<dbReference type="PANTHER" id="PTHR24372:SF68">
    <property type="entry name" value="RELAXIN RECEPTOR 1"/>
    <property type="match status" value="1"/>
</dbReference>
<protein>
    <recommendedName>
        <fullName evidence="13">G-protein coupled receptors family 1 profile domain-containing protein</fullName>
    </recommendedName>
</protein>
<sequence length="371" mass="42464">MRMQVREPRRDLSSNKLMSIPPNLFVLLGDLLQLNISYNPIVELKEDHFDKLHKLKSLSIEGIEIDNIQRRMFEPLKHLTHIYFKKFQYCGYAPHVRSCKPNTDGISSFEDLLANIVLRVFVWVVSATTCFGNIFVICMRSYIRSENKLHAMCIISLCCLNLVAFLIIVLSYASMFYNIQRTGTQTTKYSNHIKKEVTIAKRFFSIVITDSLCWIPIFILKILSLLQVDIPGTICSWVVIFILPINSALNPILYTLTTRPFKETILQVWANYRQRRPLLSGHPPHHPSLTWQEMWPLQENSNGQNPGAPLETRTAPANDLTPVETPNDGYNAINNCIKPQAEKPKEHPVLSVCSASQKPQTLSHTEIQKCS</sequence>
<dbReference type="SUPFAM" id="SSF81321">
    <property type="entry name" value="Family A G protein-coupled receptor-like"/>
    <property type="match status" value="1"/>
</dbReference>
<proteinExistence type="predicted"/>
<dbReference type="InterPro" id="IPR000276">
    <property type="entry name" value="GPCR_Rhodpsn"/>
</dbReference>
<dbReference type="Gene3D" id="1.20.1070.10">
    <property type="entry name" value="Rhodopsin 7-helix transmembrane proteins"/>
    <property type="match status" value="1"/>
</dbReference>
<dbReference type="Proteomes" id="UP001460270">
    <property type="component" value="Unassembled WGS sequence"/>
</dbReference>
<keyword evidence="7" id="KW-0297">G-protein coupled receptor</keyword>
<evidence type="ECO:0000256" key="12">
    <source>
        <dbReference type="SAM" id="Phobius"/>
    </source>
</evidence>
<evidence type="ECO:0000313" key="15">
    <source>
        <dbReference type="Proteomes" id="UP001460270"/>
    </source>
</evidence>
<keyword evidence="15" id="KW-1185">Reference proteome</keyword>
<keyword evidence="5" id="KW-0677">Repeat</keyword>
<feature type="domain" description="G-protein coupled receptors family 1 profile" evidence="13">
    <location>
        <begin position="138"/>
        <end position="254"/>
    </location>
</feature>
<dbReference type="FunFam" id="3.80.10.10:FF:000434">
    <property type="entry name" value="Relaxin family peptide receptor 1"/>
    <property type="match status" value="1"/>
</dbReference>
<evidence type="ECO:0000256" key="4">
    <source>
        <dbReference type="ARBA" id="ARBA00022692"/>
    </source>
</evidence>
<feature type="transmembrane region" description="Helical" evidence="12">
    <location>
        <begin position="120"/>
        <end position="143"/>
    </location>
</feature>
<reference evidence="15" key="1">
    <citation type="submission" date="2024-04" db="EMBL/GenBank/DDBJ databases">
        <title>Salinicola lusitanus LLJ914,a marine bacterium isolated from the Okinawa Trough.</title>
        <authorList>
            <person name="Li J."/>
        </authorList>
    </citation>
    <scope>NUCLEOTIDE SEQUENCE [LARGE SCALE GENOMIC DNA]</scope>
</reference>
<keyword evidence="9" id="KW-0675">Receptor</keyword>
<organism evidence="14 15">
    <name type="scientific">Mugilogobius chulae</name>
    <name type="common">yellowstripe goby</name>
    <dbReference type="NCBI Taxonomy" id="88201"/>
    <lineage>
        <taxon>Eukaryota</taxon>
        <taxon>Metazoa</taxon>
        <taxon>Chordata</taxon>
        <taxon>Craniata</taxon>
        <taxon>Vertebrata</taxon>
        <taxon>Euteleostomi</taxon>
        <taxon>Actinopterygii</taxon>
        <taxon>Neopterygii</taxon>
        <taxon>Teleostei</taxon>
        <taxon>Neoteleostei</taxon>
        <taxon>Acanthomorphata</taxon>
        <taxon>Gobiaria</taxon>
        <taxon>Gobiiformes</taxon>
        <taxon>Gobioidei</taxon>
        <taxon>Gobiidae</taxon>
        <taxon>Gobionellinae</taxon>
        <taxon>Mugilogobius</taxon>
    </lineage>
</organism>
<evidence type="ECO:0000256" key="11">
    <source>
        <dbReference type="SAM" id="MobiDB-lite"/>
    </source>
</evidence>
<evidence type="ECO:0000313" key="14">
    <source>
        <dbReference type="EMBL" id="KAK7922639.1"/>
    </source>
</evidence>
<dbReference type="AlphaFoldDB" id="A0AAW0PBU3"/>
<keyword evidence="10" id="KW-0807">Transducer</keyword>
<dbReference type="Gene3D" id="3.80.10.10">
    <property type="entry name" value="Ribonuclease Inhibitor"/>
    <property type="match status" value="1"/>
</dbReference>
<evidence type="ECO:0000256" key="9">
    <source>
        <dbReference type="ARBA" id="ARBA00023170"/>
    </source>
</evidence>
<evidence type="ECO:0000256" key="7">
    <source>
        <dbReference type="ARBA" id="ARBA00023040"/>
    </source>
</evidence>
<name>A0AAW0PBU3_9GOBI</name>
<dbReference type="InterPro" id="IPR017452">
    <property type="entry name" value="GPCR_Rhodpsn_7TM"/>
</dbReference>
<evidence type="ECO:0000256" key="3">
    <source>
        <dbReference type="ARBA" id="ARBA00022614"/>
    </source>
</evidence>
<evidence type="ECO:0000256" key="8">
    <source>
        <dbReference type="ARBA" id="ARBA00023136"/>
    </source>
</evidence>
<feature type="transmembrane region" description="Helical" evidence="12">
    <location>
        <begin position="203"/>
        <end position="224"/>
    </location>
</feature>
<keyword evidence="3" id="KW-0433">Leucine-rich repeat</keyword>
<dbReference type="PANTHER" id="PTHR24372">
    <property type="entry name" value="GLYCOPROTEIN HORMONE RECEPTOR"/>
    <property type="match status" value="1"/>
</dbReference>
<evidence type="ECO:0000256" key="1">
    <source>
        <dbReference type="ARBA" id="ARBA00004651"/>
    </source>
</evidence>
<dbReference type="Pfam" id="PF13855">
    <property type="entry name" value="LRR_8"/>
    <property type="match status" value="1"/>
</dbReference>
<evidence type="ECO:0000256" key="5">
    <source>
        <dbReference type="ARBA" id="ARBA00022737"/>
    </source>
</evidence>
<feature type="compositionally biased region" description="Polar residues" evidence="11">
    <location>
        <begin position="353"/>
        <end position="371"/>
    </location>
</feature>
<accession>A0AAW0PBU3</accession>
<comment type="caution">
    <text evidence="14">The sequence shown here is derived from an EMBL/GenBank/DDBJ whole genome shotgun (WGS) entry which is preliminary data.</text>
</comment>
<dbReference type="InterPro" id="IPR032675">
    <property type="entry name" value="LRR_dom_sf"/>
</dbReference>
<gene>
    <name evidence="14" type="ORF">WMY93_009541</name>
</gene>
<dbReference type="InterPro" id="IPR001611">
    <property type="entry name" value="Leu-rich_rpt"/>
</dbReference>
<keyword evidence="4 12" id="KW-0812">Transmembrane</keyword>
<feature type="region of interest" description="Disordered" evidence="11">
    <location>
        <begin position="341"/>
        <end position="371"/>
    </location>
</feature>
<evidence type="ECO:0000259" key="13">
    <source>
        <dbReference type="PROSITE" id="PS50262"/>
    </source>
</evidence>
<keyword evidence="8 12" id="KW-0472">Membrane</keyword>
<dbReference type="SUPFAM" id="SSF52058">
    <property type="entry name" value="L domain-like"/>
    <property type="match status" value="1"/>
</dbReference>
<keyword evidence="2" id="KW-1003">Cell membrane</keyword>
<dbReference type="PROSITE" id="PS50262">
    <property type="entry name" value="G_PROTEIN_RECEP_F1_2"/>
    <property type="match status" value="1"/>
</dbReference>
<dbReference type="GO" id="GO:0007189">
    <property type="term" value="P:adenylate cyclase-activating G protein-coupled receptor signaling pathway"/>
    <property type="evidence" value="ECO:0007669"/>
    <property type="project" value="TreeGrafter"/>
</dbReference>
<evidence type="ECO:0000256" key="6">
    <source>
        <dbReference type="ARBA" id="ARBA00022989"/>
    </source>
</evidence>
<evidence type="ECO:0000256" key="10">
    <source>
        <dbReference type="ARBA" id="ARBA00023224"/>
    </source>
</evidence>